<dbReference type="AlphaFoldDB" id="A0A6H5IZU0"/>
<dbReference type="Pfam" id="PF07898">
    <property type="entry name" value="DUF1676"/>
    <property type="match status" value="1"/>
</dbReference>
<dbReference type="InterPro" id="IPR012464">
    <property type="entry name" value="DUF1676"/>
</dbReference>
<feature type="transmembrane region" description="Helical" evidence="2">
    <location>
        <begin position="52"/>
        <end position="80"/>
    </location>
</feature>
<gene>
    <name evidence="3" type="ORF">TBRA_LOCUS15391</name>
</gene>
<evidence type="ECO:0000256" key="1">
    <source>
        <dbReference type="SAM" id="MobiDB-lite"/>
    </source>
</evidence>
<dbReference type="EMBL" id="CADCXV010001349">
    <property type="protein sequence ID" value="CAB0043803.1"/>
    <property type="molecule type" value="Genomic_DNA"/>
</dbReference>
<feature type="region of interest" description="Disordered" evidence="1">
    <location>
        <begin position="290"/>
        <end position="344"/>
    </location>
</feature>
<dbReference type="PANTHER" id="PTHR21879:SF4">
    <property type="entry name" value="OSIRIS 17, ISOFORM C"/>
    <property type="match status" value="1"/>
</dbReference>
<protein>
    <submittedName>
        <fullName evidence="3">Uncharacterized protein</fullName>
    </submittedName>
</protein>
<dbReference type="GO" id="GO:0016020">
    <property type="term" value="C:membrane"/>
    <property type="evidence" value="ECO:0007669"/>
    <property type="project" value="TreeGrafter"/>
</dbReference>
<dbReference type="Proteomes" id="UP000479190">
    <property type="component" value="Unassembled WGS sequence"/>
</dbReference>
<name>A0A6H5IZU0_9HYME</name>
<evidence type="ECO:0000313" key="3">
    <source>
        <dbReference type="EMBL" id="CAB0043803.1"/>
    </source>
</evidence>
<sequence>MKISPREIDATGALIRIDFGGRALEPKEEQQQQSSGRIFILKKIKKQIQNKIFGAVLLLILLIKIIKLKFMFVIPFLFGVGTAKKLFLKLLLFFVPAFAHVFKLCSSYYSTVKHHHHHHNKVAHHHHHLPVPVPVYHKPAQVYYDHPPVAPHDDGGPIILDENFQGYDYAHPHIQYRKDMEELKEWGIETGYEEGQDDEQPEEAAGVVYHGPPPPGTKMGSSKVPLPPFVMPPGMFGRPFPDKISNSLAYGAHAPNNRLPPGVLPAPGGPVVAGGVPAIFATPYQLTPAKPVQKQQQQQQQQQQQPQQLKNQHVIAQQQQQQPQHQQKAVVKQQHQSKIDQKVQPTVIGSGAVAMPMTRTKQYDDKFFGPIVERLDEIFAQLRFTEEQCRERLVCSMYKNPAQYTPHSNLVSNELSRDVQELQQGNSRSESSRRFYRYFNAARLGQDKGDCLRTYHCAIKTE</sequence>
<proteinExistence type="predicted"/>
<organism evidence="3 4">
    <name type="scientific">Trichogramma brassicae</name>
    <dbReference type="NCBI Taxonomy" id="86971"/>
    <lineage>
        <taxon>Eukaryota</taxon>
        <taxon>Metazoa</taxon>
        <taxon>Ecdysozoa</taxon>
        <taxon>Arthropoda</taxon>
        <taxon>Hexapoda</taxon>
        <taxon>Insecta</taxon>
        <taxon>Pterygota</taxon>
        <taxon>Neoptera</taxon>
        <taxon>Endopterygota</taxon>
        <taxon>Hymenoptera</taxon>
        <taxon>Apocrita</taxon>
        <taxon>Proctotrupomorpha</taxon>
        <taxon>Chalcidoidea</taxon>
        <taxon>Trichogrammatidae</taxon>
        <taxon>Trichogramma</taxon>
    </lineage>
</organism>
<keyword evidence="4" id="KW-1185">Reference proteome</keyword>
<keyword evidence="2" id="KW-0812">Transmembrane</keyword>
<feature type="compositionally biased region" description="Low complexity" evidence="1">
    <location>
        <begin position="293"/>
        <end position="336"/>
    </location>
</feature>
<evidence type="ECO:0000256" key="2">
    <source>
        <dbReference type="SAM" id="Phobius"/>
    </source>
</evidence>
<dbReference type="OrthoDB" id="6334967at2759"/>
<dbReference type="PANTHER" id="PTHR21879">
    <property type="entry name" value="FI03362P-RELATED-RELATED"/>
    <property type="match status" value="1"/>
</dbReference>
<keyword evidence="2" id="KW-1133">Transmembrane helix</keyword>
<evidence type="ECO:0000313" key="4">
    <source>
        <dbReference type="Proteomes" id="UP000479190"/>
    </source>
</evidence>
<accession>A0A6H5IZU0</accession>
<keyword evidence="2" id="KW-0472">Membrane</keyword>
<reference evidence="3 4" key="1">
    <citation type="submission" date="2020-02" db="EMBL/GenBank/DDBJ databases">
        <authorList>
            <person name="Ferguson B K."/>
        </authorList>
    </citation>
    <scope>NUCLEOTIDE SEQUENCE [LARGE SCALE GENOMIC DNA]</scope>
</reference>